<dbReference type="InterPro" id="IPR015946">
    <property type="entry name" value="KH_dom-like_a/b"/>
</dbReference>
<dbReference type="Pfam" id="PF02566">
    <property type="entry name" value="OsmC"/>
    <property type="match status" value="1"/>
</dbReference>
<keyword evidence="2" id="KW-1185">Reference proteome</keyword>
<dbReference type="SUPFAM" id="SSF82784">
    <property type="entry name" value="OsmC-like"/>
    <property type="match status" value="1"/>
</dbReference>
<dbReference type="AlphaFoldDB" id="A0A9X3WTX6"/>
<dbReference type="Gene3D" id="3.30.300.20">
    <property type="match status" value="1"/>
</dbReference>
<dbReference type="PANTHER" id="PTHR35368">
    <property type="entry name" value="HYDROPEROXIDE REDUCTASE"/>
    <property type="match status" value="1"/>
</dbReference>
<dbReference type="PANTHER" id="PTHR35368:SF1">
    <property type="entry name" value="HYDROPEROXIDE REDUCTASE"/>
    <property type="match status" value="1"/>
</dbReference>
<name>A0A9X3WTX6_9BACI</name>
<protein>
    <submittedName>
        <fullName evidence="1">OsmC family protein</fullName>
    </submittedName>
</protein>
<dbReference type="InterPro" id="IPR052924">
    <property type="entry name" value="OsmC/Ohr_hydroprdx_reductase"/>
</dbReference>
<dbReference type="InterPro" id="IPR036102">
    <property type="entry name" value="OsmC/Ohrsf"/>
</dbReference>
<comment type="caution">
    <text evidence="1">The sequence shown here is derived from an EMBL/GenBank/DDBJ whole genome shotgun (WGS) entry which is preliminary data.</text>
</comment>
<dbReference type="RefSeq" id="WP_272435027.1">
    <property type="nucleotide sequence ID" value="NZ_JAMQKB010000001.1"/>
</dbReference>
<dbReference type="InterPro" id="IPR003718">
    <property type="entry name" value="OsmC/Ohr_fam"/>
</dbReference>
<accession>A0A9X3WTX6</accession>
<evidence type="ECO:0000313" key="2">
    <source>
        <dbReference type="Proteomes" id="UP001145050"/>
    </source>
</evidence>
<sequence length="157" mass="17678">MSEEQIVKVSTKGKWEEGVRTKVYVRDFDPIVLDEPEELGGSDQGPNPVEYVLASLSGCTLVLIEMIAKELNFSYTGIEFENEGLLDLRGMNGVEGVSPHFQKVTFKVIIDTDESDNRLKQLNEEVIRRCPVYNLLKDAGIELESPWIKKETVATTK</sequence>
<dbReference type="Proteomes" id="UP001145050">
    <property type="component" value="Unassembled WGS sequence"/>
</dbReference>
<evidence type="ECO:0000313" key="1">
    <source>
        <dbReference type="EMBL" id="MDC3423344.1"/>
    </source>
</evidence>
<gene>
    <name evidence="1" type="ORF">NC797_02335</name>
</gene>
<organism evidence="1 2">
    <name type="scientific">Terrihalobacillus insolitus</name>
    <dbReference type="NCBI Taxonomy" id="2950438"/>
    <lineage>
        <taxon>Bacteria</taxon>
        <taxon>Bacillati</taxon>
        <taxon>Bacillota</taxon>
        <taxon>Bacilli</taxon>
        <taxon>Bacillales</taxon>
        <taxon>Bacillaceae</taxon>
        <taxon>Terrihalobacillus</taxon>
    </lineage>
</organism>
<reference evidence="1" key="1">
    <citation type="submission" date="2022-06" db="EMBL/GenBank/DDBJ databases">
        <title>Aquibacillus sp. a new bacterium isolated from soil saline samples.</title>
        <authorList>
            <person name="Galisteo C."/>
            <person name="De La Haba R."/>
            <person name="Sanchez-Porro C."/>
            <person name="Ventosa A."/>
        </authorList>
    </citation>
    <scope>NUCLEOTIDE SEQUENCE</scope>
    <source>
        <strain evidence="1">3ASR75-11</strain>
    </source>
</reference>
<dbReference type="EMBL" id="JAMQKB010000001">
    <property type="protein sequence ID" value="MDC3423344.1"/>
    <property type="molecule type" value="Genomic_DNA"/>
</dbReference>
<proteinExistence type="predicted"/>